<dbReference type="InterPro" id="IPR007016">
    <property type="entry name" value="O-antigen_ligase-rel_domated"/>
</dbReference>
<evidence type="ECO:0000259" key="6">
    <source>
        <dbReference type="Pfam" id="PF04932"/>
    </source>
</evidence>
<dbReference type="GO" id="GO:0016020">
    <property type="term" value="C:membrane"/>
    <property type="evidence" value="ECO:0007669"/>
    <property type="project" value="UniProtKB-SubCell"/>
</dbReference>
<feature type="transmembrane region" description="Helical" evidence="5">
    <location>
        <begin position="60"/>
        <end position="82"/>
    </location>
</feature>
<dbReference type="AlphaFoldDB" id="A0A3B0U7W0"/>
<name>A0A3B0U7W0_9ZZZZ</name>
<keyword evidence="2 5" id="KW-0812">Transmembrane</keyword>
<evidence type="ECO:0000256" key="4">
    <source>
        <dbReference type="ARBA" id="ARBA00023136"/>
    </source>
</evidence>
<feature type="transmembrane region" description="Helical" evidence="5">
    <location>
        <begin position="15"/>
        <end position="48"/>
    </location>
</feature>
<feature type="transmembrane region" description="Helical" evidence="5">
    <location>
        <begin position="116"/>
        <end position="141"/>
    </location>
</feature>
<feature type="transmembrane region" description="Helical" evidence="5">
    <location>
        <begin position="187"/>
        <end position="217"/>
    </location>
</feature>
<proteinExistence type="predicted"/>
<feature type="transmembrane region" description="Helical" evidence="5">
    <location>
        <begin position="88"/>
        <end position="107"/>
    </location>
</feature>
<sequence>MPAAKTSLLSFERQFLWMALALSAVAPAVLGSITPFLLLLISIVYFVLAAFRARRPVFHADMISWTFFAVIALQLILAALSARQIGDVAFGLNLLPLLLYPFSVPIISRARIKNPLVLFAFVALLGAAFAFFVAFVAVFLFGFDRGSFAHVNPNDLSGLALLFGFLALAGIVGLTSRWRFVFFLGPVFALLTILLTGSRGALLAYLAMAVVATWFMLPARRRLGVAIATIGVLGVGVFLLADIFQIERVVSIFRIASAIAGGQPVLDEASSQRLIMYAAGWRAFLQSPFYGHGWANIMNAVSPFIPLDVANRKDIVGLPQLHNDVINFAVTGGVLGIASYFALLVAPLAGVRKLAADRFSKPRNLAVALLITCYGVRGLSDLMLGFEYGTSFFAMTLALIIGLLGTGNERGEDESLKPASGLEAT</sequence>
<evidence type="ECO:0000313" key="7">
    <source>
        <dbReference type="EMBL" id="VAW22532.1"/>
    </source>
</evidence>
<feature type="transmembrane region" description="Helical" evidence="5">
    <location>
        <begin position="386"/>
        <end position="407"/>
    </location>
</feature>
<feature type="transmembrane region" description="Helical" evidence="5">
    <location>
        <begin position="156"/>
        <end position="175"/>
    </location>
</feature>
<feature type="transmembrane region" description="Helical" evidence="5">
    <location>
        <begin position="325"/>
        <end position="351"/>
    </location>
</feature>
<evidence type="ECO:0000256" key="3">
    <source>
        <dbReference type="ARBA" id="ARBA00022989"/>
    </source>
</evidence>
<dbReference type="PANTHER" id="PTHR37422">
    <property type="entry name" value="TEICHURONIC ACID BIOSYNTHESIS PROTEIN TUAE"/>
    <property type="match status" value="1"/>
</dbReference>
<protein>
    <recommendedName>
        <fullName evidence="6">O-antigen ligase-related domain-containing protein</fullName>
    </recommendedName>
</protein>
<comment type="subcellular location">
    <subcellularLocation>
        <location evidence="1">Membrane</location>
        <topology evidence="1">Multi-pass membrane protein</topology>
    </subcellularLocation>
</comment>
<gene>
    <name evidence="7" type="ORF">MNBD_ALPHA12-1903</name>
</gene>
<keyword evidence="3 5" id="KW-1133">Transmembrane helix</keyword>
<dbReference type="InterPro" id="IPR051533">
    <property type="entry name" value="WaaL-like"/>
</dbReference>
<accession>A0A3B0U7W0</accession>
<dbReference type="Pfam" id="PF04932">
    <property type="entry name" value="Wzy_C"/>
    <property type="match status" value="1"/>
</dbReference>
<dbReference type="EMBL" id="UOEO01000205">
    <property type="protein sequence ID" value="VAW22532.1"/>
    <property type="molecule type" value="Genomic_DNA"/>
</dbReference>
<feature type="transmembrane region" description="Helical" evidence="5">
    <location>
        <begin position="223"/>
        <end position="244"/>
    </location>
</feature>
<dbReference type="PANTHER" id="PTHR37422:SF23">
    <property type="entry name" value="TEICHURONIC ACID BIOSYNTHESIS PROTEIN TUAE"/>
    <property type="match status" value="1"/>
</dbReference>
<feature type="domain" description="O-antigen ligase-related" evidence="6">
    <location>
        <begin position="187"/>
        <end position="341"/>
    </location>
</feature>
<reference evidence="7" key="1">
    <citation type="submission" date="2018-06" db="EMBL/GenBank/DDBJ databases">
        <authorList>
            <person name="Zhirakovskaya E."/>
        </authorList>
    </citation>
    <scope>NUCLEOTIDE SEQUENCE</scope>
</reference>
<organism evidence="7">
    <name type="scientific">hydrothermal vent metagenome</name>
    <dbReference type="NCBI Taxonomy" id="652676"/>
    <lineage>
        <taxon>unclassified sequences</taxon>
        <taxon>metagenomes</taxon>
        <taxon>ecological metagenomes</taxon>
    </lineage>
</organism>
<evidence type="ECO:0000256" key="2">
    <source>
        <dbReference type="ARBA" id="ARBA00022692"/>
    </source>
</evidence>
<evidence type="ECO:0000256" key="5">
    <source>
        <dbReference type="SAM" id="Phobius"/>
    </source>
</evidence>
<evidence type="ECO:0000256" key="1">
    <source>
        <dbReference type="ARBA" id="ARBA00004141"/>
    </source>
</evidence>
<keyword evidence="4 5" id="KW-0472">Membrane</keyword>